<evidence type="ECO:0000256" key="2">
    <source>
        <dbReference type="ARBA" id="ARBA00010642"/>
    </source>
</evidence>
<keyword evidence="6 7" id="KW-0472">Membrane</keyword>
<sequence>MILPSRILSFFLLFFFIVLSHAREASLYSSSVSYCSPPDAILIQQFDARYFKDNSSLVFDIVASTVLSDLNVTAKINLNAYGMEPVDLSFNLCEVSKALCPLPLYNFSGAATVPIPAIREKIPDIAYVIPDLEAAATLQLVRIGTNDTVACVQTTLSNGWSTRQRPVGWLVGGLFIFTLAISAIFTFTDVFFRTSLPNIPYPLIPSSLAAFAPHPRMFISTTPLLYRFLTLLFFLQHIVLTSMLDLNYPLLYRSFALNFSWSFGLFASNPRSHLQRSIFSLRSRTGSNNTDDGALAPLEYTSRNLSPYNGKGGDGLGRRDFYTPPTVIQQDGNALSGGITLYSNSLGIAEGNAFLSLFLVLLFIVAVSAVAVGLGYLLVRLVEWVWLPRQPKDKNNWTMGKRYLDGVKAIGARVALGLTVPIFVLVLFQWTLGDSWLAVLLSVFTIVALFACLAYSSYLLVKVYRHHAWSKTTEPLPYPLLPYTEPWATHRWFATIALLVPILILKSAFTSFAKSSGFVQVIAFIIMDGFTLALIFVFKPGKSKSSDVLEAFIAFVRLVTSCCLVTFVETVKVKPIPRYSTAGVAVPRASSDFMHSDSTHVGSATGMNAGYGHGHHNYHHYPSVVLEGDEKERGNDAGSISASTMVSDIRTGFVRGEL</sequence>
<dbReference type="Proteomes" id="UP000054248">
    <property type="component" value="Unassembled WGS sequence"/>
</dbReference>
<keyword evidence="4 8" id="KW-0732">Signal</keyword>
<evidence type="ECO:0000256" key="8">
    <source>
        <dbReference type="SAM" id="SignalP"/>
    </source>
</evidence>
<dbReference type="STRING" id="1051891.A0A0C3QT66"/>
<dbReference type="EMBL" id="KN822956">
    <property type="protein sequence ID" value="KIO32301.1"/>
    <property type="molecule type" value="Genomic_DNA"/>
</dbReference>
<feature type="transmembrane region" description="Helical" evidence="7">
    <location>
        <begin position="549"/>
        <end position="568"/>
    </location>
</feature>
<dbReference type="OrthoDB" id="2115177at2759"/>
<dbReference type="SMART" id="SM01320">
    <property type="entry name" value="TRP_N"/>
    <property type="match status" value="1"/>
</dbReference>
<dbReference type="GO" id="GO:0009272">
    <property type="term" value="P:fungal-type cell wall biogenesis"/>
    <property type="evidence" value="ECO:0007669"/>
    <property type="project" value="TreeGrafter"/>
</dbReference>
<feature type="transmembrane region" description="Helical" evidence="7">
    <location>
        <begin position="492"/>
        <end position="512"/>
    </location>
</feature>
<feature type="transmembrane region" description="Helical" evidence="7">
    <location>
        <begin position="410"/>
        <end position="430"/>
    </location>
</feature>
<dbReference type="PANTHER" id="PTHR31145:SF2">
    <property type="entry name" value="FLAVIN CARRIER PROTEIN 2"/>
    <property type="match status" value="1"/>
</dbReference>
<feature type="signal peptide" evidence="8">
    <location>
        <begin position="1"/>
        <end position="22"/>
    </location>
</feature>
<evidence type="ECO:0000256" key="1">
    <source>
        <dbReference type="ARBA" id="ARBA00004141"/>
    </source>
</evidence>
<evidence type="ECO:0000256" key="5">
    <source>
        <dbReference type="ARBA" id="ARBA00022989"/>
    </source>
</evidence>
<reference evidence="10 11" key="1">
    <citation type="submission" date="2014-04" db="EMBL/GenBank/DDBJ databases">
        <authorList>
            <consortium name="DOE Joint Genome Institute"/>
            <person name="Kuo A."/>
            <person name="Girlanda M."/>
            <person name="Perotto S."/>
            <person name="Kohler A."/>
            <person name="Nagy L.G."/>
            <person name="Floudas D."/>
            <person name="Copeland A."/>
            <person name="Barry K.W."/>
            <person name="Cichocki N."/>
            <person name="Veneault-Fourrey C."/>
            <person name="LaButti K."/>
            <person name="Lindquist E.A."/>
            <person name="Lipzen A."/>
            <person name="Lundell T."/>
            <person name="Morin E."/>
            <person name="Murat C."/>
            <person name="Sun H."/>
            <person name="Tunlid A."/>
            <person name="Henrissat B."/>
            <person name="Grigoriev I.V."/>
            <person name="Hibbett D.S."/>
            <person name="Martin F."/>
            <person name="Nordberg H.P."/>
            <person name="Cantor M.N."/>
            <person name="Hua S.X."/>
        </authorList>
    </citation>
    <scope>NUCLEOTIDE SEQUENCE [LARGE SCALE GENOMIC DNA]</scope>
    <source>
        <strain evidence="10 11">MUT 4182</strain>
    </source>
</reference>
<feature type="chain" id="PRO_5002168604" description="ML-like domain-containing protein" evidence="8">
    <location>
        <begin position="23"/>
        <end position="658"/>
    </location>
</feature>
<dbReference type="Pfam" id="PF14558">
    <property type="entry name" value="TRP_N"/>
    <property type="match status" value="1"/>
</dbReference>
<dbReference type="GO" id="GO:0055085">
    <property type="term" value="P:transmembrane transport"/>
    <property type="evidence" value="ECO:0007669"/>
    <property type="project" value="TreeGrafter"/>
</dbReference>
<evidence type="ECO:0000256" key="6">
    <source>
        <dbReference type="ARBA" id="ARBA00023136"/>
    </source>
</evidence>
<dbReference type="InterPro" id="IPR032800">
    <property type="entry name" value="TRP_N"/>
</dbReference>
<feature type="transmembrane region" description="Helical" evidence="7">
    <location>
        <begin position="167"/>
        <end position="192"/>
    </location>
</feature>
<comment type="similarity">
    <text evidence="2">Belongs to the transient receptor potential (TRP) ion channel family.</text>
</comment>
<keyword evidence="3 7" id="KW-0812">Transmembrane</keyword>
<evidence type="ECO:0000256" key="3">
    <source>
        <dbReference type="ARBA" id="ARBA00022692"/>
    </source>
</evidence>
<dbReference type="GO" id="GO:0016020">
    <property type="term" value="C:membrane"/>
    <property type="evidence" value="ECO:0007669"/>
    <property type="project" value="UniProtKB-SubCell"/>
</dbReference>
<dbReference type="InterPro" id="IPR040241">
    <property type="entry name" value="TRP_Flc/Pkd2-like"/>
</dbReference>
<organism evidence="10 11">
    <name type="scientific">Tulasnella calospora MUT 4182</name>
    <dbReference type="NCBI Taxonomy" id="1051891"/>
    <lineage>
        <taxon>Eukaryota</taxon>
        <taxon>Fungi</taxon>
        <taxon>Dikarya</taxon>
        <taxon>Basidiomycota</taxon>
        <taxon>Agaricomycotina</taxon>
        <taxon>Agaricomycetes</taxon>
        <taxon>Cantharellales</taxon>
        <taxon>Tulasnellaceae</taxon>
        <taxon>Tulasnella</taxon>
    </lineage>
</organism>
<keyword evidence="5 7" id="KW-1133">Transmembrane helix</keyword>
<comment type="subcellular location">
    <subcellularLocation>
        <location evidence="1">Membrane</location>
        <topology evidence="1">Multi-pass membrane protein</topology>
    </subcellularLocation>
</comment>
<dbReference type="HOGENOM" id="CLU_013753_1_0_1"/>
<dbReference type="PANTHER" id="PTHR31145">
    <property type="entry name" value="INTEGRAL MEMBRANE PROTEIN (AFU_ORTHOLOGUE AFUA_7G01610)"/>
    <property type="match status" value="1"/>
</dbReference>
<feature type="domain" description="ML-like" evidence="9">
    <location>
        <begin position="25"/>
        <end position="163"/>
    </location>
</feature>
<evidence type="ECO:0000256" key="4">
    <source>
        <dbReference type="ARBA" id="ARBA00022729"/>
    </source>
</evidence>
<dbReference type="AlphaFoldDB" id="A0A0C3QT66"/>
<name>A0A0C3QT66_9AGAM</name>
<feature type="transmembrane region" description="Helical" evidence="7">
    <location>
        <begin position="436"/>
        <end position="461"/>
    </location>
</feature>
<keyword evidence="11" id="KW-1185">Reference proteome</keyword>
<evidence type="ECO:0000256" key="7">
    <source>
        <dbReference type="SAM" id="Phobius"/>
    </source>
</evidence>
<dbReference type="Pfam" id="PF06011">
    <property type="entry name" value="TRP"/>
    <property type="match status" value="1"/>
</dbReference>
<feature type="transmembrane region" description="Helical" evidence="7">
    <location>
        <begin position="353"/>
        <end position="379"/>
    </location>
</feature>
<accession>A0A0C3QT66</accession>
<feature type="transmembrane region" description="Helical" evidence="7">
    <location>
        <begin position="224"/>
        <end position="244"/>
    </location>
</feature>
<proteinExistence type="inferred from homology"/>
<evidence type="ECO:0000313" key="11">
    <source>
        <dbReference type="Proteomes" id="UP000054248"/>
    </source>
</evidence>
<reference evidence="11" key="2">
    <citation type="submission" date="2015-01" db="EMBL/GenBank/DDBJ databases">
        <title>Evolutionary Origins and Diversification of the Mycorrhizal Mutualists.</title>
        <authorList>
            <consortium name="DOE Joint Genome Institute"/>
            <consortium name="Mycorrhizal Genomics Consortium"/>
            <person name="Kohler A."/>
            <person name="Kuo A."/>
            <person name="Nagy L.G."/>
            <person name="Floudas D."/>
            <person name="Copeland A."/>
            <person name="Barry K.W."/>
            <person name="Cichocki N."/>
            <person name="Veneault-Fourrey C."/>
            <person name="LaButti K."/>
            <person name="Lindquist E.A."/>
            <person name="Lipzen A."/>
            <person name="Lundell T."/>
            <person name="Morin E."/>
            <person name="Murat C."/>
            <person name="Riley R."/>
            <person name="Ohm R."/>
            <person name="Sun H."/>
            <person name="Tunlid A."/>
            <person name="Henrissat B."/>
            <person name="Grigoriev I.V."/>
            <person name="Hibbett D.S."/>
            <person name="Martin F."/>
        </authorList>
    </citation>
    <scope>NUCLEOTIDE SEQUENCE [LARGE SCALE GENOMIC DNA]</scope>
    <source>
        <strain evidence="11">MUT 4182</strain>
    </source>
</reference>
<evidence type="ECO:0000259" key="9">
    <source>
        <dbReference type="SMART" id="SM01320"/>
    </source>
</evidence>
<evidence type="ECO:0000313" key="10">
    <source>
        <dbReference type="EMBL" id="KIO32301.1"/>
    </source>
</evidence>
<gene>
    <name evidence="10" type="ORF">M407DRAFT_4654</name>
</gene>
<protein>
    <recommendedName>
        <fullName evidence="9">ML-like domain-containing protein</fullName>
    </recommendedName>
</protein>
<dbReference type="InterPro" id="IPR010308">
    <property type="entry name" value="TRP_C"/>
</dbReference>
<feature type="transmembrane region" description="Helical" evidence="7">
    <location>
        <begin position="518"/>
        <end position="537"/>
    </location>
</feature>